<name>A0A0C5XC76_NOCSI</name>
<dbReference type="EMBL" id="WBVM01000005">
    <property type="protein sequence ID" value="KAB2807433.1"/>
    <property type="molecule type" value="Genomic_DNA"/>
</dbReference>
<gene>
    <name evidence="2" type="ORF">F9L07_25590</name>
    <name evidence="1" type="ORF">KR76_12285</name>
</gene>
<dbReference type="RefSeq" id="WP_052138541.1">
    <property type="nucleotide sequence ID" value="NZ_BJMC01000008.1"/>
</dbReference>
<dbReference type="AlphaFoldDB" id="A0A0C5XC76"/>
<dbReference type="InterPro" id="IPR012341">
    <property type="entry name" value="6hp_glycosidase-like_sf"/>
</dbReference>
<keyword evidence="1" id="KW-0808">Transferase</keyword>
<dbReference type="HOGENOM" id="CLU_764792_0_0_11"/>
<proteinExistence type="predicted"/>
<dbReference type="GeneID" id="96609655"/>
<evidence type="ECO:0000313" key="1">
    <source>
        <dbReference type="EMBL" id="AJR18384.1"/>
    </source>
</evidence>
<dbReference type="GO" id="GO:0005975">
    <property type="term" value="P:carbohydrate metabolic process"/>
    <property type="evidence" value="ECO:0007669"/>
    <property type="project" value="InterPro"/>
</dbReference>
<evidence type="ECO:0000313" key="3">
    <source>
        <dbReference type="Proteomes" id="UP000030300"/>
    </source>
</evidence>
<sequence length="385" mass="42325">MTATPEVALSRLPYVDGVLTAQQVADTAAAIAAMQEPWGAVPWTTGEHVDIWNHVEAAMAMLVGGQVEAAERAYAWVPTMQRADGSWPMKIVGGVADDERGEVNMSAYFAVGLWHHWLLRRDIRFIERYWPSVRAGLDFVVSLQEPFGGIRWTPVDDFCLLTGNSSIYHSLRAGVALADLMDDPQPEWELAGGRLGHAVRTHPDRFADKSTYSMDWYYPVLGGAVRGDAARALIERRWDDFVVPGLGIHCVDTNPWVTGAETCELAMALDVIGDPASSRRARQLLTDMQHLRESDGRYWTGWVYADASRPAPDDEPRDVHWPHEHTTYTAAAVILAVDALGETYGHATPGSGIMRGTSLAPHFDEIALECDCASEASGERLSGRA</sequence>
<keyword evidence="3" id="KW-1185">Reference proteome</keyword>
<evidence type="ECO:0000313" key="4">
    <source>
        <dbReference type="Proteomes" id="UP000449906"/>
    </source>
</evidence>
<dbReference type="KEGG" id="psim:KR76_12285"/>
<dbReference type="InterPro" id="IPR008928">
    <property type="entry name" value="6-hairpin_glycosidase_sf"/>
</dbReference>
<protein>
    <submittedName>
        <fullName evidence="1">Prenyltransferase</fullName>
    </submittedName>
</protein>
<dbReference type="STRING" id="2045.KR76_12285"/>
<dbReference type="Proteomes" id="UP000449906">
    <property type="component" value="Unassembled WGS sequence"/>
</dbReference>
<dbReference type="Proteomes" id="UP000030300">
    <property type="component" value="Chromosome"/>
</dbReference>
<organism evidence="1 3">
    <name type="scientific">Nocardioides simplex</name>
    <name type="common">Arthrobacter simplex</name>
    <dbReference type="NCBI Taxonomy" id="2045"/>
    <lineage>
        <taxon>Bacteria</taxon>
        <taxon>Bacillati</taxon>
        <taxon>Actinomycetota</taxon>
        <taxon>Actinomycetes</taxon>
        <taxon>Propionibacteriales</taxon>
        <taxon>Nocardioidaceae</taxon>
        <taxon>Pimelobacter</taxon>
    </lineage>
</organism>
<dbReference type="EMBL" id="CP009896">
    <property type="protein sequence ID" value="AJR18384.1"/>
    <property type="molecule type" value="Genomic_DNA"/>
</dbReference>
<dbReference type="SUPFAM" id="SSF48208">
    <property type="entry name" value="Six-hairpin glycosidases"/>
    <property type="match status" value="1"/>
</dbReference>
<dbReference type="OrthoDB" id="5175804at2"/>
<dbReference type="GO" id="GO:0016740">
    <property type="term" value="F:transferase activity"/>
    <property type="evidence" value="ECO:0007669"/>
    <property type="project" value="UniProtKB-KW"/>
</dbReference>
<reference evidence="1 3" key="1">
    <citation type="journal article" date="2015" name="Genome Announc.">
        <title>Complete Genome Sequence of Steroid-Transforming Nocardioides simplex VKM Ac-2033D.</title>
        <authorList>
            <person name="Shtratnikova V.Y."/>
            <person name="Schelkunov M.I."/>
            <person name="Pekov Y.A."/>
            <person name="Fokina V.V."/>
            <person name="Logacheva M.D."/>
            <person name="Sokolov S.L."/>
            <person name="Bragin E.Y."/>
            <person name="Ashapkin V.V."/>
            <person name="Donova M.V."/>
        </authorList>
    </citation>
    <scope>NUCLEOTIDE SEQUENCE [LARGE SCALE GENOMIC DNA]</scope>
    <source>
        <strain evidence="1 3">VKM Ac-2033D</strain>
    </source>
</reference>
<evidence type="ECO:0000313" key="2">
    <source>
        <dbReference type="EMBL" id="KAB2807433.1"/>
    </source>
</evidence>
<reference evidence="2 4" key="2">
    <citation type="submission" date="2019-09" db="EMBL/GenBank/DDBJ databases">
        <title>Pimelobacter sp. isolated from Paulinella.</title>
        <authorList>
            <person name="Jeong S.E."/>
        </authorList>
    </citation>
    <scope>NUCLEOTIDE SEQUENCE [LARGE SCALE GENOMIC DNA]</scope>
    <source>
        <strain evidence="2 4">Pch-N</strain>
    </source>
</reference>
<accession>A0A0C5XC76</accession>
<dbReference type="Gene3D" id="1.50.10.10">
    <property type="match status" value="1"/>
</dbReference>